<dbReference type="AlphaFoldDB" id="A0A210QT81"/>
<feature type="signal peptide" evidence="3">
    <location>
        <begin position="1"/>
        <end position="21"/>
    </location>
</feature>
<keyword evidence="2" id="KW-0812">Transmembrane</keyword>
<dbReference type="PROSITE" id="PS50050">
    <property type="entry name" value="TNFR_NGFR_2"/>
    <property type="match status" value="1"/>
</dbReference>
<organism evidence="5 6">
    <name type="scientific">Mizuhopecten yessoensis</name>
    <name type="common">Japanese scallop</name>
    <name type="synonym">Patinopecten yessoensis</name>
    <dbReference type="NCBI Taxonomy" id="6573"/>
    <lineage>
        <taxon>Eukaryota</taxon>
        <taxon>Metazoa</taxon>
        <taxon>Spiralia</taxon>
        <taxon>Lophotrochozoa</taxon>
        <taxon>Mollusca</taxon>
        <taxon>Bivalvia</taxon>
        <taxon>Autobranchia</taxon>
        <taxon>Pteriomorphia</taxon>
        <taxon>Pectinida</taxon>
        <taxon>Pectinoidea</taxon>
        <taxon>Pectinidae</taxon>
        <taxon>Mizuhopecten</taxon>
    </lineage>
</organism>
<keyword evidence="1" id="KW-1015">Disulfide bond</keyword>
<dbReference type="EMBL" id="NEDP02002015">
    <property type="protein sequence ID" value="OWF51941.1"/>
    <property type="molecule type" value="Genomic_DNA"/>
</dbReference>
<comment type="caution">
    <text evidence="5">The sequence shown here is derived from an EMBL/GenBank/DDBJ whole genome shotgun (WGS) entry which is preliminary data.</text>
</comment>
<protein>
    <recommendedName>
        <fullName evidence="4">TNFR-Cys domain-containing protein</fullName>
    </recommendedName>
</protein>
<evidence type="ECO:0000256" key="1">
    <source>
        <dbReference type="PROSITE-ProRule" id="PRU00206"/>
    </source>
</evidence>
<feature type="transmembrane region" description="Helical" evidence="2">
    <location>
        <begin position="123"/>
        <end position="152"/>
    </location>
</feature>
<keyword evidence="2" id="KW-1133">Transmembrane helix</keyword>
<feature type="domain" description="TNFR-Cys" evidence="4">
    <location>
        <begin position="26"/>
        <end position="64"/>
    </location>
</feature>
<feature type="repeat" description="TNFR-Cys" evidence="1">
    <location>
        <begin position="26"/>
        <end position="64"/>
    </location>
</feature>
<dbReference type="Proteomes" id="UP000242188">
    <property type="component" value="Unassembled WGS sequence"/>
</dbReference>
<evidence type="ECO:0000256" key="2">
    <source>
        <dbReference type="SAM" id="Phobius"/>
    </source>
</evidence>
<name>A0A210QT81_MIZYE</name>
<proteinExistence type="predicted"/>
<evidence type="ECO:0000313" key="6">
    <source>
        <dbReference type="Proteomes" id="UP000242188"/>
    </source>
</evidence>
<keyword evidence="6" id="KW-1185">Reference proteome</keyword>
<feature type="chain" id="PRO_5013210759" description="TNFR-Cys domain-containing protein" evidence="3">
    <location>
        <begin position="22"/>
        <end position="234"/>
    </location>
</feature>
<evidence type="ECO:0000256" key="3">
    <source>
        <dbReference type="SAM" id="SignalP"/>
    </source>
</evidence>
<evidence type="ECO:0000259" key="4">
    <source>
        <dbReference type="PROSITE" id="PS50050"/>
    </source>
</evidence>
<gene>
    <name evidence="5" type="ORF">KP79_PYT18483</name>
</gene>
<accession>A0A210QT81</accession>
<reference evidence="5 6" key="1">
    <citation type="journal article" date="2017" name="Nat. Ecol. Evol.">
        <title>Scallop genome provides insights into evolution of bilaterian karyotype and development.</title>
        <authorList>
            <person name="Wang S."/>
            <person name="Zhang J."/>
            <person name="Jiao W."/>
            <person name="Li J."/>
            <person name="Xun X."/>
            <person name="Sun Y."/>
            <person name="Guo X."/>
            <person name="Huan P."/>
            <person name="Dong B."/>
            <person name="Zhang L."/>
            <person name="Hu X."/>
            <person name="Sun X."/>
            <person name="Wang J."/>
            <person name="Zhao C."/>
            <person name="Wang Y."/>
            <person name="Wang D."/>
            <person name="Huang X."/>
            <person name="Wang R."/>
            <person name="Lv J."/>
            <person name="Li Y."/>
            <person name="Zhang Z."/>
            <person name="Liu B."/>
            <person name="Lu W."/>
            <person name="Hui Y."/>
            <person name="Liang J."/>
            <person name="Zhou Z."/>
            <person name="Hou R."/>
            <person name="Li X."/>
            <person name="Liu Y."/>
            <person name="Li H."/>
            <person name="Ning X."/>
            <person name="Lin Y."/>
            <person name="Zhao L."/>
            <person name="Xing Q."/>
            <person name="Dou J."/>
            <person name="Li Y."/>
            <person name="Mao J."/>
            <person name="Guo H."/>
            <person name="Dou H."/>
            <person name="Li T."/>
            <person name="Mu C."/>
            <person name="Jiang W."/>
            <person name="Fu Q."/>
            <person name="Fu X."/>
            <person name="Miao Y."/>
            <person name="Liu J."/>
            <person name="Yu Q."/>
            <person name="Li R."/>
            <person name="Liao H."/>
            <person name="Li X."/>
            <person name="Kong Y."/>
            <person name="Jiang Z."/>
            <person name="Chourrout D."/>
            <person name="Li R."/>
            <person name="Bao Z."/>
        </authorList>
    </citation>
    <scope>NUCLEOTIDE SEQUENCE [LARGE SCALE GENOMIC DNA]</scope>
    <source>
        <strain evidence="5 6">PY_sf001</strain>
    </source>
</reference>
<sequence>MKLEFYTLSAIFVCAVEYVYGKNVSPCEDGLYYDEWSNDCRTCAVCPINTIILTPCGFFDDTKCGPFTDFFHFHQESGKSSINRAFVQITKDSSSLSSAPGSEVTISPRANGSGTFFEISDEWYLISMVLLGILCFISLIIALYIIFACFVCKKASDKVVVYEPEYITVSQQASPGSYKYRDTLVTASPDILMGCQTSLTPVYEDDGPITMGSPNIYINNHYIEPKDALLGQMK</sequence>
<dbReference type="Pfam" id="PF00020">
    <property type="entry name" value="TNFR_c6"/>
    <property type="match status" value="1"/>
</dbReference>
<dbReference type="InterPro" id="IPR001368">
    <property type="entry name" value="TNFR/NGFR_Cys_rich_reg"/>
</dbReference>
<keyword evidence="2" id="KW-0472">Membrane</keyword>
<feature type="disulfide bond" evidence="1">
    <location>
        <begin position="43"/>
        <end position="56"/>
    </location>
</feature>
<keyword evidence="3" id="KW-0732">Signal</keyword>
<dbReference type="PROSITE" id="PS00652">
    <property type="entry name" value="TNFR_NGFR_1"/>
    <property type="match status" value="1"/>
</dbReference>
<dbReference type="OrthoDB" id="10048028at2759"/>
<comment type="caution">
    <text evidence="1">Lacks conserved residue(s) required for the propagation of feature annotation.</text>
</comment>
<evidence type="ECO:0000313" key="5">
    <source>
        <dbReference type="EMBL" id="OWF51941.1"/>
    </source>
</evidence>
<feature type="disulfide bond" evidence="1">
    <location>
        <begin position="46"/>
        <end position="64"/>
    </location>
</feature>